<evidence type="ECO:0000313" key="2">
    <source>
        <dbReference type="Proteomes" id="UP000694558"/>
    </source>
</evidence>
<name>A0A8D3DL34_SCOMX</name>
<evidence type="ECO:0000313" key="1">
    <source>
        <dbReference type="Ensembl" id="ENSSMAP00000060243.1"/>
    </source>
</evidence>
<dbReference type="Ensembl" id="ENSSMAT00000046604.1">
    <property type="protein sequence ID" value="ENSSMAP00000060243.1"/>
    <property type="gene ID" value="ENSSMAG00000029256.1"/>
</dbReference>
<protein>
    <submittedName>
        <fullName evidence="1">Uncharacterized protein</fullName>
    </submittedName>
</protein>
<reference evidence="1" key="2">
    <citation type="submission" date="2025-08" db="UniProtKB">
        <authorList>
            <consortium name="Ensembl"/>
        </authorList>
    </citation>
    <scope>IDENTIFICATION</scope>
</reference>
<organism evidence="1 2">
    <name type="scientific">Scophthalmus maximus</name>
    <name type="common">Turbot</name>
    <name type="synonym">Psetta maxima</name>
    <dbReference type="NCBI Taxonomy" id="52904"/>
    <lineage>
        <taxon>Eukaryota</taxon>
        <taxon>Metazoa</taxon>
        <taxon>Chordata</taxon>
        <taxon>Craniata</taxon>
        <taxon>Vertebrata</taxon>
        <taxon>Euteleostomi</taxon>
        <taxon>Actinopterygii</taxon>
        <taxon>Neopterygii</taxon>
        <taxon>Teleostei</taxon>
        <taxon>Neoteleostei</taxon>
        <taxon>Acanthomorphata</taxon>
        <taxon>Carangaria</taxon>
        <taxon>Pleuronectiformes</taxon>
        <taxon>Pleuronectoidei</taxon>
        <taxon>Scophthalmidae</taxon>
        <taxon>Scophthalmus</taxon>
    </lineage>
</organism>
<proteinExistence type="predicted"/>
<accession>A0A8D3DL34</accession>
<reference evidence="1" key="1">
    <citation type="submission" date="2023-05" db="EMBL/GenBank/DDBJ databases">
        <title>High-quality long-read genome of Scophthalmus maximus.</title>
        <authorList>
            <person name="Lien S."/>
            <person name="Martinez P."/>
        </authorList>
    </citation>
    <scope>NUCLEOTIDE SEQUENCE [LARGE SCALE GENOMIC DNA]</scope>
</reference>
<sequence>MVLTGVIQNLFYDIGMVEVSLMKERNNPGELTWETCLPHQPPLGQHLHRLQERKGDGFRYRGGQDKGERGWESQGIIFLITSIYHHSLWK</sequence>
<dbReference type="AlphaFoldDB" id="A0A8D3DL34"/>
<dbReference type="Proteomes" id="UP000694558">
    <property type="component" value="Chromosome 16"/>
</dbReference>